<dbReference type="OrthoDB" id="8063258at2759"/>
<evidence type="ECO:0000313" key="3">
    <source>
        <dbReference type="Proteomes" id="UP001652621"/>
    </source>
</evidence>
<dbReference type="Proteomes" id="UP001652621">
    <property type="component" value="Unplaced"/>
</dbReference>
<name>A0A1I8NIF6_MUSDO</name>
<sequence length="350" mass="40112">MDYQATPSICQPQRMYDLYNKILSKIQAASPSLLHCPASLRIIIEQSIEMNAPLFLIPIAFDTSFNNVDPDSISQCLEKIGTDKDTIRQIHYLFNDGSRRICSWNKIWQSSEIKEKLGIEICLLRVISLLVLHYVLEKINVNAEDGILWEGKELHYLIFEDQICLMAKTVAAIQSKVEQVALHACEAGLKIDKEETKVMRISTNNTTPVKLKDVILRDVGEICYLGSIFSKNVGISADVTKGMLTAKNNFSIFRRYLKSSKYSTEEKMKFFNRFIKSGLLYGCETWIEPKRETKRLQKFINNCLRVMLQTRVAHQRELLTRCNEDPQLSPQRVSSGIHKARETTDVQSLP</sequence>
<dbReference type="AlphaFoldDB" id="A0A1I8NIF6"/>
<evidence type="ECO:0000313" key="2">
    <source>
        <dbReference type="EnsemblMetazoa" id="MDOA015477-PB"/>
    </source>
</evidence>
<dbReference type="PANTHER" id="PTHR47027:SF20">
    <property type="entry name" value="REVERSE TRANSCRIPTASE-LIKE PROTEIN WITH RNA-DIRECTED DNA POLYMERASE DOMAIN"/>
    <property type="match status" value="1"/>
</dbReference>
<reference evidence="4" key="2">
    <citation type="submission" date="2025-04" db="UniProtKB">
        <authorList>
            <consortium name="RefSeq"/>
        </authorList>
    </citation>
    <scope>IDENTIFICATION</scope>
    <source>
        <strain evidence="4">Aabys</strain>
    </source>
</reference>
<dbReference type="GeneID" id="101892895"/>
<organism evidence="2">
    <name type="scientific">Musca domestica</name>
    <name type="common">House fly</name>
    <dbReference type="NCBI Taxonomy" id="7370"/>
    <lineage>
        <taxon>Eukaryota</taxon>
        <taxon>Metazoa</taxon>
        <taxon>Ecdysozoa</taxon>
        <taxon>Arthropoda</taxon>
        <taxon>Hexapoda</taxon>
        <taxon>Insecta</taxon>
        <taxon>Pterygota</taxon>
        <taxon>Neoptera</taxon>
        <taxon>Endopterygota</taxon>
        <taxon>Diptera</taxon>
        <taxon>Brachycera</taxon>
        <taxon>Muscomorpha</taxon>
        <taxon>Muscoidea</taxon>
        <taxon>Muscidae</taxon>
        <taxon>Musca</taxon>
    </lineage>
</organism>
<dbReference type="VEuPathDB" id="VectorBase:MDOA015477"/>
<dbReference type="PANTHER" id="PTHR47027">
    <property type="entry name" value="REVERSE TRANSCRIPTASE DOMAIN-CONTAINING PROTEIN"/>
    <property type="match status" value="1"/>
</dbReference>
<dbReference type="EnsemblMetazoa" id="MDOA015477-RB">
    <property type="protein sequence ID" value="MDOA015477-PB"/>
    <property type="gene ID" value="MDOA015477"/>
</dbReference>
<dbReference type="RefSeq" id="XP_011290745.1">
    <property type="nucleotide sequence ID" value="XM_011292443.2"/>
</dbReference>
<proteinExistence type="predicted"/>
<accession>A0A1I8NIF6</accession>
<evidence type="ECO:0000313" key="4">
    <source>
        <dbReference type="RefSeq" id="XP_011290745.1"/>
    </source>
</evidence>
<protein>
    <submittedName>
        <fullName evidence="4">Uncharacterized protein LOC101892895</fullName>
    </submittedName>
</protein>
<feature type="region of interest" description="Disordered" evidence="1">
    <location>
        <begin position="327"/>
        <end position="350"/>
    </location>
</feature>
<evidence type="ECO:0000256" key="1">
    <source>
        <dbReference type="SAM" id="MobiDB-lite"/>
    </source>
</evidence>
<dbReference type="STRING" id="7370.A0A1I8NIF6"/>
<dbReference type="VEuPathDB" id="VectorBase:MDOMA2_017323"/>
<dbReference type="KEGG" id="mde:101892895"/>
<gene>
    <name evidence="2" type="primary">101892895</name>
    <name evidence="4" type="synonym">LOC101892895</name>
</gene>
<keyword evidence="3" id="KW-1185">Reference proteome</keyword>
<reference evidence="2" key="1">
    <citation type="submission" date="2020-05" db="UniProtKB">
        <authorList>
            <consortium name="EnsemblMetazoa"/>
        </authorList>
    </citation>
    <scope>IDENTIFICATION</scope>
    <source>
        <strain evidence="2">Aabys</strain>
    </source>
</reference>